<dbReference type="EMBL" id="JANPWB010000005">
    <property type="protein sequence ID" value="KAJ1185036.1"/>
    <property type="molecule type" value="Genomic_DNA"/>
</dbReference>
<keyword evidence="2" id="KW-1185">Reference proteome</keyword>
<comment type="caution">
    <text evidence="1">The sequence shown here is derived from an EMBL/GenBank/DDBJ whole genome shotgun (WGS) entry which is preliminary data.</text>
</comment>
<sequence>MPLPRPLRFGSRPLLSWVASRLCAVPCRPWRVNLLSFRLLALLFVLAGTLGVCPVEAGVASRYGTRSPEAKVPFFCCEPCALCRLKKICPGVASPVCWGVTRNCLRGRVALKNAVPQCEGAIPRCEPCALCRLEPLCPGVASRHKHAVPLADDAVLWCAPSARCRLCESGRGLAFHPMPHSDGEARGCEQRARCRLGRTCPGSRRVEKRGRPRQLLAGAARLSRVAGAGSDESPTWGHVALLARSP</sequence>
<dbReference type="AlphaFoldDB" id="A0AAV7U9J8"/>
<evidence type="ECO:0000313" key="2">
    <source>
        <dbReference type="Proteomes" id="UP001066276"/>
    </source>
</evidence>
<reference evidence="1" key="1">
    <citation type="journal article" date="2022" name="bioRxiv">
        <title>Sequencing and chromosome-scale assembly of the giantPleurodeles waltlgenome.</title>
        <authorList>
            <person name="Brown T."/>
            <person name="Elewa A."/>
            <person name="Iarovenko S."/>
            <person name="Subramanian E."/>
            <person name="Araus A.J."/>
            <person name="Petzold A."/>
            <person name="Susuki M."/>
            <person name="Suzuki K.-i.T."/>
            <person name="Hayashi T."/>
            <person name="Toyoda A."/>
            <person name="Oliveira C."/>
            <person name="Osipova E."/>
            <person name="Leigh N.D."/>
            <person name="Simon A."/>
            <person name="Yun M.H."/>
        </authorList>
    </citation>
    <scope>NUCLEOTIDE SEQUENCE</scope>
    <source>
        <strain evidence="1">20211129_DDA</strain>
        <tissue evidence="1">Liver</tissue>
    </source>
</reference>
<evidence type="ECO:0000313" key="1">
    <source>
        <dbReference type="EMBL" id="KAJ1185036.1"/>
    </source>
</evidence>
<organism evidence="1 2">
    <name type="scientific">Pleurodeles waltl</name>
    <name type="common">Iberian ribbed newt</name>
    <dbReference type="NCBI Taxonomy" id="8319"/>
    <lineage>
        <taxon>Eukaryota</taxon>
        <taxon>Metazoa</taxon>
        <taxon>Chordata</taxon>
        <taxon>Craniata</taxon>
        <taxon>Vertebrata</taxon>
        <taxon>Euteleostomi</taxon>
        <taxon>Amphibia</taxon>
        <taxon>Batrachia</taxon>
        <taxon>Caudata</taxon>
        <taxon>Salamandroidea</taxon>
        <taxon>Salamandridae</taxon>
        <taxon>Pleurodelinae</taxon>
        <taxon>Pleurodeles</taxon>
    </lineage>
</organism>
<name>A0AAV7U9J8_PLEWA</name>
<dbReference type="Proteomes" id="UP001066276">
    <property type="component" value="Chromosome 3_1"/>
</dbReference>
<accession>A0AAV7U9J8</accession>
<gene>
    <name evidence="1" type="ORF">NDU88_001832</name>
</gene>
<proteinExistence type="predicted"/>
<protein>
    <submittedName>
        <fullName evidence="1">Uncharacterized protein</fullName>
    </submittedName>
</protein>